<dbReference type="AlphaFoldDB" id="A0AA91DTJ2"/>
<evidence type="ECO:0000313" key="2">
    <source>
        <dbReference type="Proteomes" id="UP000077852"/>
    </source>
</evidence>
<reference evidence="1 2" key="1">
    <citation type="submission" date="2016-03" db="EMBL/GenBank/DDBJ databases">
        <title>Genome sequence of Variovorax paradoxus KB5.</title>
        <authorList>
            <person name="Jeong H."/>
            <person name="Hong C.E."/>
            <person name="Jo S.H."/>
            <person name="Park J.M."/>
        </authorList>
    </citation>
    <scope>NUCLEOTIDE SEQUENCE [LARGE SCALE GENOMIC DNA]</scope>
    <source>
        <strain evidence="1 2">KB5</strain>
    </source>
</reference>
<protein>
    <recommendedName>
        <fullName evidence="3">DUF2917 domain-containing protein</fullName>
    </recommendedName>
</protein>
<organism evidence="1 2">
    <name type="scientific">Variovorax paradoxus</name>
    <dbReference type="NCBI Taxonomy" id="34073"/>
    <lineage>
        <taxon>Bacteria</taxon>
        <taxon>Pseudomonadati</taxon>
        <taxon>Pseudomonadota</taxon>
        <taxon>Betaproteobacteria</taxon>
        <taxon>Burkholderiales</taxon>
        <taxon>Comamonadaceae</taxon>
        <taxon>Variovorax</taxon>
    </lineage>
</organism>
<dbReference type="EMBL" id="LVHG01000001">
    <property type="protein sequence ID" value="OAK67029.1"/>
    <property type="molecule type" value="Genomic_DNA"/>
</dbReference>
<name>A0AA91DTJ2_VARPD</name>
<proteinExistence type="predicted"/>
<evidence type="ECO:0000313" key="1">
    <source>
        <dbReference type="EMBL" id="OAK67029.1"/>
    </source>
</evidence>
<gene>
    <name evidence="1" type="ORF">A3K87_00045</name>
</gene>
<sequence>MITTLSSAPALVTLEPGQSLRTAVDAGTSLQVAEGRVRLVSPPSWFGESLFMTEAALDEGDVHRLDRGGWIEVTALHAPVSLRIHAPYQPHVPAQADPELRPVMRLMRLLTGW</sequence>
<comment type="caution">
    <text evidence="1">The sequence shown here is derived from an EMBL/GenBank/DDBJ whole genome shotgun (WGS) entry which is preliminary data.</text>
</comment>
<dbReference type="RefSeq" id="WP_081265664.1">
    <property type="nucleotide sequence ID" value="NZ_LVHG01000001.1"/>
</dbReference>
<evidence type="ECO:0008006" key="3">
    <source>
        <dbReference type="Google" id="ProtNLM"/>
    </source>
</evidence>
<accession>A0AA91DTJ2</accession>
<dbReference type="Proteomes" id="UP000077852">
    <property type="component" value="Unassembled WGS sequence"/>
</dbReference>